<feature type="region of interest" description="Disordered" evidence="1">
    <location>
        <begin position="1"/>
        <end position="55"/>
    </location>
</feature>
<protein>
    <submittedName>
        <fullName evidence="2">Uncharacterized protein</fullName>
    </submittedName>
</protein>
<evidence type="ECO:0000313" key="3">
    <source>
        <dbReference type="Proteomes" id="UP000277580"/>
    </source>
</evidence>
<dbReference type="PANTHER" id="PTHR39609:SF1">
    <property type="entry name" value="RFEG"/>
    <property type="match status" value="1"/>
</dbReference>
<gene>
    <name evidence="2" type="ORF">P167DRAFT_577166</name>
</gene>
<dbReference type="STRING" id="1392247.A0A3N4KGD2"/>
<evidence type="ECO:0000313" key="2">
    <source>
        <dbReference type="EMBL" id="RPB09557.1"/>
    </source>
</evidence>
<feature type="region of interest" description="Disordered" evidence="1">
    <location>
        <begin position="229"/>
        <end position="274"/>
    </location>
</feature>
<evidence type="ECO:0000256" key="1">
    <source>
        <dbReference type="SAM" id="MobiDB-lite"/>
    </source>
</evidence>
<dbReference type="EMBL" id="ML119151">
    <property type="protein sequence ID" value="RPB09557.1"/>
    <property type="molecule type" value="Genomic_DNA"/>
</dbReference>
<sequence>MASNYGFYESRGEYGRDNHIHRYGNPGNPPDDQERNRNGGHPYSGPPPVNSSSDNYPFFLAGDGIAREVIQTDIPRYLGNNAVCKPGNRQGQSGFLYKGYRPLTDAQIQSLKEDSVKYTKEKQQHSLRYGRDGPDYLDSLTFNHSHQNNPDGYNPLGTTSLRPAEGYVHPISIPASLQALEPHRDPRYRYLADGRPWYDNLERKYVKPFRDPGTISPEPIPPVHIPPMVPPPTAQSNYGNPNHAEAGNILPSENSGRPPTPRDSSGAPLPGRFVRQNDGRWYYEFHQDIPRTPHR</sequence>
<dbReference type="InParanoid" id="A0A3N4KGD2"/>
<keyword evidence="3" id="KW-1185">Reference proteome</keyword>
<dbReference type="Proteomes" id="UP000277580">
    <property type="component" value="Unassembled WGS sequence"/>
</dbReference>
<dbReference type="PANTHER" id="PTHR39609">
    <property type="entry name" value="RFEG-RELATED"/>
    <property type="match status" value="1"/>
</dbReference>
<name>A0A3N4KGD2_9PEZI</name>
<feature type="compositionally biased region" description="Basic and acidic residues" evidence="1">
    <location>
        <begin position="10"/>
        <end position="20"/>
    </location>
</feature>
<dbReference type="OrthoDB" id="4146887at2759"/>
<proteinExistence type="predicted"/>
<accession>A0A3N4KGD2</accession>
<organism evidence="2 3">
    <name type="scientific">Morchella conica CCBAS932</name>
    <dbReference type="NCBI Taxonomy" id="1392247"/>
    <lineage>
        <taxon>Eukaryota</taxon>
        <taxon>Fungi</taxon>
        <taxon>Dikarya</taxon>
        <taxon>Ascomycota</taxon>
        <taxon>Pezizomycotina</taxon>
        <taxon>Pezizomycetes</taxon>
        <taxon>Pezizales</taxon>
        <taxon>Morchellaceae</taxon>
        <taxon>Morchella</taxon>
    </lineage>
</organism>
<reference evidence="2 3" key="1">
    <citation type="journal article" date="2018" name="Nat. Ecol. Evol.">
        <title>Pezizomycetes genomes reveal the molecular basis of ectomycorrhizal truffle lifestyle.</title>
        <authorList>
            <person name="Murat C."/>
            <person name="Payen T."/>
            <person name="Noel B."/>
            <person name="Kuo A."/>
            <person name="Morin E."/>
            <person name="Chen J."/>
            <person name="Kohler A."/>
            <person name="Krizsan K."/>
            <person name="Balestrini R."/>
            <person name="Da Silva C."/>
            <person name="Montanini B."/>
            <person name="Hainaut M."/>
            <person name="Levati E."/>
            <person name="Barry K.W."/>
            <person name="Belfiori B."/>
            <person name="Cichocki N."/>
            <person name="Clum A."/>
            <person name="Dockter R.B."/>
            <person name="Fauchery L."/>
            <person name="Guy J."/>
            <person name="Iotti M."/>
            <person name="Le Tacon F."/>
            <person name="Lindquist E.A."/>
            <person name="Lipzen A."/>
            <person name="Malagnac F."/>
            <person name="Mello A."/>
            <person name="Molinier V."/>
            <person name="Miyauchi S."/>
            <person name="Poulain J."/>
            <person name="Riccioni C."/>
            <person name="Rubini A."/>
            <person name="Sitrit Y."/>
            <person name="Splivallo R."/>
            <person name="Traeger S."/>
            <person name="Wang M."/>
            <person name="Zifcakova L."/>
            <person name="Wipf D."/>
            <person name="Zambonelli A."/>
            <person name="Paolocci F."/>
            <person name="Nowrousian M."/>
            <person name="Ottonello S."/>
            <person name="Baldrian P."/>
            <person name="Spatafora J.W."/>
            <person name="Henrissat B."/>
            <person name="Nagy L.G."/>
            <person name="Aury J.M."/>
            <person name="Wincker P."/>
            <person name="Grigoriev I.V."/>
            <person name="Bonfante P."/>
            <person name="Martin F.M."/>
        </authorList>
    </citation>
    <scope>NUCLEOTIDE SEQUENCE [LARGE SCALE GENOMIC DNA]</scope>
    <source>
        <strain evidence="2 3">CCBAS932</strain>
    </source>
</reference>
<dbReference type="AlphaFoldDB" id="A0A3N4KGD2"/>